<dbReference type="EMBL" id="BARS01000155">
    <property type="protein sequence ID" value="GAF72797.1"/>
    <property type="molecule type" value="Genomic_DNA"/>
</dbReference>
<evidence type="ECO:0008006" key="8">
    <source>
        <dbReference type="Google" id="ProtNLM"/>
    </source>
</evidence>
<dbReference type="GO" id="GO:1990281">
    <property type="term" value="C:efflux pump complex"/>
    <property type="evidence" value="ECO:0007669"/>
    <property type="project" value="TreeGrafter"/>
</dbReference>
<dbReference type="AlphaFoldDB" id="X0SA35"/>
<reference evidence="7" key="1">
    <citation type="journal article" date="2014" name="Front. Microbiol.">
        <title>High frequency of phylogenetically diverse reductive dehalogenase-homologous genes in deep subseafloor sedimentary metagenomes.</title>
        <authorList>
            <person name="Kawai M."/>
            <person name="Futagami T."/>
            <person name="Toyoda A."/>
            <person name="Takaki Y."/>
            <person name="Nishi S."/>
            <person name="Hori S."/>
            <person name="Arai W."/>
            <person name="Tsubouchi T."/>
            <person name="Morono Y."/>
            <person name="Uchiyama I."/>
            <person name="Ito T."/>
            <person name="Fujiyama A."/>
            <person name="Inagaki F."/>
            <person name="Takami H."/>
        </authorList>
    </citation>
    <scope>NUCLEOTIDE SEQUENCE</scope>
    <source>
        <strain evidence="7">Expedition CK06-06</strain>
    </source>
</reference>
<organism evidence="7">
    <name type="scientific">marine sediment metagenome</name>
    <dbReference type="NCBI Taxonomy" id="412755"/>
    <lineage>
        <taxon>unclassified sequences</taxon>
        <taxon>metagenomes</taxon>
        <taxon>ecological metagenomes</taxon>
    </lineage>
</organism>
<gene>
    <name evidence="7" type="ORF">S01H1_00445</name>
</gene>
<dbReference type="Pfam" id="PF02321">
    <property type="entry name" value="OEP"/>
    <property type="match status" value="2"/>
</dbReference>
<dbReference type="InterPro" id="IPR003423">
    <property type="entry name" value="OMP_efflux"/>
</dbReference>
<dbReference type="GO" id="GO:0015288">
    <property type="term" value="F:porin activity"/>
    <property type="evidence" value="ECO:0007669"/>
    <property type="project" value="TreeGrafter"/>
</dbReference>
<evidence type="ECO:0000256" key="1">
    <source>
        <dbReference type="ARBA" id="ARBA00004442"/>
    </source>
</evidence>
<comment type="subcellular location">
    <subcellularLocation>
        <location evidence="1">Cell outer membrane</location>
    </subcellularLocation>
</comment>
<dbReference type="Gene3D" id="1.20.1600.10">
    <property type="entry name" value="Outer membrane efflux proteins (OEP)"/>
    <property type="match status" value="1"/>
</dbReference>
<evidence type="ECO:0000256" key="3">
    <source>
        <dbReference type="ARBA" id="ARBA00022452"/>
    </source>
</evidence>
<keyword evidence="6" id="KW-0998">Cell outer membrane</keyword>
<dbReference type="GO" id="GO:0015562">
    <property type="term" value="F:efflux transmembrane transporter activity"/>
    <property type="evidence" value="ECO:0007669"/>
    <property type="project" value="InterPro"/>
</dbReference>
<dbReference type="GO" id="GO:0009279">
    <property type="term" value="C:cell outer membrane"/>
    <property type="evidence" value="ECO:0007669"/>
    <property type="project" value="UniProtKB-SubCell"/>
</dbReference>
<accession>X0SA35</accession>
<dbReference type="PANTHER" id="PTHR30026">
    <property type="entry name" value="OUTER MEMBRANE PROTEIN TOLC"/>
    <property type="match status" value="1"/>
</dbReference>
<name>X0SA35_9ZZZZ</name>
<keyword evidence="3" id="KW-1134">Transmembrane beta strand</keyword>
<comment type="caution">
    <text evidence="7">The sequence shown here is derived from an EMBL/GenBank/DDBJ whole genome shotgun (WGS) entry which is preliminary data.</text>
</comment>
<keyword evidence="5" id="KW-0472">Membrane</keyword>
<keyword evidence="2" id="KW-0813">Transport</keyword>
<evidence type="ECO:0000256" key="6">
    <source>
        <dbReference type="ARBA" id="ARBA00023237"/>
    </source>
</evidence>
<evidence type="ECO:0000256" key="4">
    <source>
        <dbReference type="ARBA" id="ARBA00022692"/>
    </source>
</evidence>
<dbReference type="PANTHER" id="PTHR30026:SF20">
    <property type="entry name" value="OUTER MEMBRANE PROTEIN TOLC"/>
    <property type="match status" value="1"/>
</dbReference>
<keyword evidence="4" id="KW-0812">Transmembrane</keyword>
<dbReference type="InterPro" id="IPR051906">
    <property type="entry name" value="TolC-like"/>
</dbReference>
<dbReference type="SUPFAM" id="SSF56954">
    <property type="entry name" value="Outer membrane efflux proteins (OEP)"/>
    <property type="match status" value="1"/>
</dbReference>
<evidence type="ECO:0000313" key="7">
    <source>
        <dbReference type="EMBL" id="GAF72797.1"/>
    </source>
</evidence>
<proteinExistence type="predicted"/>
<sequence length="434" mass="49668">MRKIICSFLMAGVFFSPFLLFSQEVPREKTALSELIEEALSQNPQIKAARNEWEASLQVIPQAKSLPDPMLSYSYFGQSVETRLGPQRNKFSLSQKFPFFGKLSLKGEIARKGASVLEEQYMAVKLNIVLKVKKAFFSLFWLDRAIRIAQEEKEVLERLAKIAEMKYETGKASQQDVLKAQLEISKVQDKLLILKQRRRAIAAGLNALLNHRPDSFIGEVEEFEIPELKVELEKLYEWAREMRPELRKAQHFIEKNEESLKLAKKNYFPDFRLMFDYIDIGAGTTTNVEDGRNSWMASVGINIPIWRKKLHAAEAEAATKLKASQDRYKNVQNETLSRVNELFFEVNTASEQVNLYKYSLLPQAEQSLKASEVGYLTGKVDFLNLLDAERMVLLIRIGYFKTIADLGKSLAQLERVVGKDLTEMQGLDSSNPHL</sequence>
<protein>
    <recommendedName>
        <fullName evidence="8">TolC family protein</fullName>
    </recommendedName>
</protein>
<evidence type="ECO:0000256" key="5">
    <source>
        <dbReference type="ARBA" id="ARBA00023136"/>
    </source>
</evidence>
<evidence type="ECO:0000256" key="2">
    <source>
        <dbReference type="ARBA" id="ARBA00022448"/>
    </source>
</evidence>